<dbReference type="SUPFAM" id="SSF48371">
    <property type="entry name" value="ARM repeat"/>
    <property type="match status" value="1"/>
</dbReference>
<dbReference type="GO" id="GO:0005783">
    <property type="term" value="C:endoplasmic reticulum"/>
    <property type="evidence" value="ECO:0007669"/>
    <property type="project" value="TreeGrafter"/>
</dbReference>
<comment type="caution">
    <text evidence="5">The sequence shown here is derived from an EMBL/GenBank/DDBJ whole genome shotgun (WGS) entry which is preliminary data.</text>
</comment>
<dbReference type="InterPro" id="IPR013918">
    <property type="entry name" value="Nucleotide_exch_fac_Fes1"/>
</dbReference>
<comment type="similarity">
    <text evidence="1">Belongs to the FES1 family.</text>
</comment>
<dbReference type="InterPro" id="IPR011989">
    <property type="entry name" value="ARM-like"/>
</dbReference>
<evidence type="ECO:0000259" key="4">
    <source>
        <dbReference type="Pfam" id="PF08609"/>
    </source>
</evidence>
<dbReference type="EMBL" id="JABELV010000056">
    <property type="protein sequence ID" value="KAG7548974.1"/>
    <property type="molecule type" value="Genomic_DNA"/>
</dbReference>
<name>A0A8K0JNA9_9TREE</name>
<dbReference type="PANTHER" id="PTHR19316:SF18">
    <property type="entry name" value="HSP70-BINDING PROTEIN 1"/>
    <property type="match status" value="1"/>
</dbReference>
<dbReference type="AlphaFoldDB" id="A0A8K0JNA9"/>
<feature type="compositionally biased region" description="Polar residues" evidence="3">
    <location>
        <begin position="13"/>
        <end position="22"/>
    </location>
</feature>
<evidence type="ECO:0000313" key="6">
    <source>
        <dbReference type="Proteomes" id="UP000812966"/>
    </source>
</evidence>
<keyword evidence="6" id="KW-1185">Reference proteome</keyword>
<dbReference type="GO" id="GO:0000774">
    <property type="term" value="F:adenyl-nucleotide exchange factor activity"/>
    <property type="evidence" value="ECO:0007669"/>
    <property type="project" value="TreeGrafter"/>
</dbReference>
<feature type="region of interest" description="Disordered" evidence="3">
    <location>
        <begin position="13"/>
        <end position="63"/>
    </location>
</feature>
<gene>
    <name evidence="5" type="ORF">FFLO_03179</name>
</gene>
<keyword evidence="2" id="KW-0677">Repeat</keyword>
<dbReference type="Gene3D" id="1.25.10.10">
    <property type="entry name" value="Leucine-rich Repeat Variant"/>
    <property type="match status" value="1"/>
</dbReference>
<accession>A0A8K0JNA9</accession>
<proteinExistence type="inferred from homology"/>
<evidence type="ECO:0000256" key="3">
    <source>
        <dbReference type="SAM" id="MobiDB-lite"/>
    </source>
</evidence>
<dbReference type="PANTHER" id="PTHR19316">
    <property type="entry name" value="PROTEIN FOLDING REGULATOR"/>
    <property type="match status" value="1"/>
</dbReference>
<dbReference type="InterPro" id="IPR016024">
    <property type="entry name" value="ARM-type_fold"/>
</dbReference>
<evidence type="ECO:0000256" key="2">
    <source>
        <dbReference type="ARBA" id="ARBA00022737"/>
    </source>
</evidence>
<reference evidence="5" key="1">
    <citation type="submission" date="2020-04" db="EMBL/GenBank/DDBJ databases">
        <title>Analysis of mating type loci in Filobasidium floriforme.</title>
        <authorList>
            <person name="Nowrousian M."/>
        </authorList>
    </citation>
    <scope>NUCLEOTIDE SEQUENCE</scope>
    <source>
        <strain evidence="5">CBS 6242</strain>
    </source>
</reference>
<dbReference type="Pfam" id="PF08609">
    <property type="entry name" value="Fes1"/>
    <property type="match status" value="1"/>
</dbReference>
<evidence type="ECO:0000313" key="5">
    <source>
        <dbReference type="EMBL" id="KAG7548974.1"/>
    </source>
</evidence>
<feature type="domain" description="Nucleotide exchange factor Fes1" evidence="4">
    <location>
        <begin position="5"/>
        <end position="114"/>
    </location>
</feature>
<dbReference type="Proteomes" id="UP000812966">
    <property type="component" value="Unassembled WGS sequence"/>
</dbReference>
<dbReference type="InterPro" id="IPR050693">
    <property type="entry name" value="Hsp70_NEF-Inhibitors"/>
</dbReference>
<protein>
    <recommendedName>
        <fullName evidence="4">Nucleotide exchange factor Fes1 domain-containing protein</fullName>
    </recommendedName>
</protein>
<evidence type="ECO:0000256" key="1">
    <source>
        <dbReference type="ARBA" id="ARBA00011045"/>
    </source>
</evidence>
<organism evidence="5 6">
    <name type="scientific">Filobasidium floriforme</name>
    <dbReference type="NCBI Taxonomy" id="5210"/>
    <lineage>
        <taxon>Eukaryota</taxon>
        <taxon>Fungi</taxon>
        <taxon>Dikarya</taxon>
        <taxon>Basidiomycota</taxon>
        <taxon>Agaricomycotina</taxon>
        <taxon>Tremellomycetes</taxon>
        <taxon>Filobasidiales</taxon>
        <taxon>Filobasidiaceae</taxon>
        <taxon>Filobasidium</taxon>
    </lineage>
</organism>
<sequence length="350" mass="37840">MADPLKSLLTWSIANTDTSNRSRAPRAALHPSDNESSGPEVQLAPSTAGPAPTPKPRSDLTSDMLDHIMGKSDAVVMREKLNIALDEKNDVNERVFALDDFEMLVEMIDNANNIENMQMWPKIMTLLESSQDPVICHACWISGTAIQNNLTAQKAFLDKDPLPKIFSLISSIHATTSTVKISPQTRAKAVYCLSSSLKNWPGAVDLLSNDSNRGWTILREGLRDPEMTIRRKIAFLLNALIIQSAETQAGEDGMKRMLDGMTSNGIIDGLVSSLTDPLPVGADGDAEPDWDLQEKSFAALMSAARNGGLNGENKTALIQVIKNWRGAEGGLDNVGLSESEADEALATLAA</sequence>